<dbReference type="Proteomes" id="UP000000445">
    <property type="component" value="Chromosome"/>
</dbReference>
<dbReference type="STRING" id="309803.CTN_1533"/>
<dbReference type="GO" id="GO:0004475">
    <property type="term" value="F:mannose-1-phosphate guanylyltransferase (GTP) activity"/>
    <property type="evidence" value="ECO:0007669"/>
    <property type="project" value="InterPro"/>
</dbReference>
<dbReference type="CDD" id="cd02509">
    <property type="entry name" value="GDP-M1P_Guanylyltransferase"/>
    <property type="match status" value="1"/>
</dbReference>
<sequence>MKRLDPKDVIVVTHRDYVERTKEELPELPPENIIAEPLKKNTAPACFVGTKLAEDDEPVLVLPADHRISDVEKFWETMEKALDAVEKYGGLFTFGIVPTRPETGYGYIEVGKELEDGVHEVAQFREKPDLETAKRFLESGRFLWNSGMFLWKAKEFIEEVKVCEPAIYEHLKDVDPRDFEAMKKAYEKVPSISVDYAVMERSKKVRVVKADFEWSDVGNWSSVREIEGYTEESENVVLVDSERVFVKPHDKPIAIVGLSDVIVIDTPNGILICKEEHAQKVREVVRKLFRTS</sequence>
<dbReference type="PANTHER" id="PTHR46390:SF1">
    <property type="entry name" value="MANNOSE-1-PHOSPHATE GUANYLYLTRANSFERASE"/>
    <property type="match status" value="1"/>
</dbReference>
<keyword evidence="3" id="KW-0548">Nucleotidyltransferase</keyword>
<dbReference type="EMBL" id="CP000916">
    <property type="protein sequence ID" value="ACM23709.1"/>
    <property type="molecule type" value="Genomic_DNA"/>
</dbReference>
<dbReference type="InterPro" id="IPR054566">
    <property type="entry name" value="ManC/GMP-like_b-helix"/>
</dbReference>
<evidence type="ECO:0000313" key="4">
    <source>
        <dbReference type="Proteomes" id="UP000000445"/>
    </source>
</evidence>
<dbReference type="InterPro" id="IPR029044">
    <property type="entry name" value="Nucleotide-diphossugar_trans"/>
</dbReference>
<evidence type="ECO:0000259" key="2">
    <source>
        <dbReference type="Pfam" id="PF22640"/>
    </source>
</evidence>
<dbReference type="AlphaFoldDB" id="B9K9S6"/>
<dbReference type="InterPro" id="IPR049577">
    <property type="entry name" value="GMPP_N"/>
</dbReference>
<gene>
    <name evidence="3" type="ordered locus">CTN_1533</name>
</gene>
<name>B9K9S6_THENN</name>
<dbReference type="InterPro" id="IPR005835">
    <property type="entry name" value="NTP_transferase_dom"/>
</dbReference>
<keyword evidence="3" id="KW-0808">Transferase</keyword>
<dbReference type="Pfam" id="PF00483">
    <property type="entry name" value="NTP_transferase"/>
    <property type="match status" value="1"/>
</dbReference>
<accession>B9K9S6</accession>
<reference evidence="3 4" key="1">
    <citation type="journal article" date="2009" name="Biosci. Biotechnol. Biochem.">
        <title>WeGAS: a web-based microbial genome annotation system.</title>
        <authorList>
            <person name="Lee D."/>
            <person name="Seo H."/>
            <person name="Park C."/>
            <person name="Park K."/>
        </authorList>
    </citation>
    <scope>NUCLEOTIDE SEQUENCE [LARGE SCALE GENOMIC DNA]</scope>
    <source>
        <strain evidence="4">ATCC 49049 / DSM 4359 / NBRC 107923 / NS-E</strain>
    </source>
</reference>
<dbReference type="PANTHER" id="PTHR46390">
    <property type="entry name" value="MANNOSE-1-PHOSPHATE GUANYLYLTRANSFERASE"/>
    <property type="match status" value="1"/>
</dbReference>
<feature type="domain" description="Nucleotidyl transferase" evidence="1">
    <location>
        <begin position="8"/>
        <end position="228"/>
    </location>
</feature>
<dbReference type="eggNOG" id="COG0836">
    <property type="taxonomic scope" value="Bacteria"/>
</dbReference>
<evidence type="ECO:0000259" key="1">
    <source>
        <dbReference type="Pfam" id="PF00483"/>
    </source>
</evidence>
<dbReference type="KEGG" id="tna:CTN_1533"/>
<feature type="domain" description="MannoseP isomerase/GMP-like beta-helix" evidence="2">
    <location>
        <begin position="235"/>
        <end position="288"/>
    </location>
</feature>
<evidence type="ECO:0000313" key="3">
    <source>
        <dbReference type="EMBL" id="ACM23709.1"/>
    </source>
</evidence>
<dbReference type="GO" id="GO:0009298">
    <property type="term" value="P:GDP-mannose biosynthetic process"/>
    <property type="evidence" value="ECO:0007669"/>
    <property type="project" value="TreeGrafter"/>
</dbReference>
<protein>
    <submittedName>
        <fullName evidence="3">Mannose-1-phosphate guanylyltransferase</fullName>
    </submittedName>
</protein>
<dbReference type="HOGENOM" id="CLU_035527_0_1_0"/>
<organism evidence="3 4">
    <name type="scientific">Thermotoga neapolitana (strain ATCC 49049 / DSM 4359 / NBRC 107923 / NS-E)</name>
    <dbReference type="NCBI Taxonomy" id="309803"/>
    <lineage>
        <taxon>Bacteria</taxon>
        <taxon>Thermotogati</taxon>
        <taxon>Thermotogota</taxon>
        <taxon>Thermotogae</taxon>
        <taxon>Thermotogales</taxon>
        <taxon>Thermotogaceae</taxon>
        <taxon>Thermotoga</taxon>
    </lineage>
</organism>
<dbReference type="InterPro" id="IPR051161">
    <property type="entry name" value="Mannose-6P_isomerase_type2"/>
</dbReference>
<dbReference type="Gene3D" id="3.90.550.10">
    <property type="entry name" value="Spore Coat Polysaccharide Biosynthesis Protein SpsA, Chain A"/>
    <property type="match status" value="1"/>
</dbReference>
<dbReference type="SUPFAM" id="SSF159283">
    <property type="entry name" value="Guanosine diphospho-D-mannose pyrophosphorylase/mannose-6-phosphate isomerase linker domain"/>
    <property type="match status" value="1"/>
</dbReference>
<dbReference type="SUPFAM" id="SSF53448">
    <property type="entry name" value="Nucleotide-diphospho-sugar transferases"/>
    <property type="match status" value="1"/>
</dbReference>
<keyword evidence="4" id="KW-1185">Reference proteome</keyword>
<proteinExistence type="predicted"/>
<dbReference type="Pfam" id="PF22640">
    <property type="entry name" value="ManC_GMP_beta-helix"/>
    <property type="match status" value="1"/>
</dbReference>